<dbReference type="Pfam" id="PF05140">
    <property type="entry name" value="ResB"/>
    <property type="match status" value="2"/>
</dbReference>
<dbReference type="InterPro" id="IPR007816">
    <property type="entry name" value="ResB-like_domain"/>
</dbReference>
<evidence type="ECO:0000256" key="2">
    <source>
        <dbReference type="ARBA" id="ARBA00022692"/>
    </source>
</evidence>
<evidence type="ECO:0000313" key="9">
    <source>
        <dbReference type="Proteomes" id="UP000318307"/>
    </source>
</evidence>
<dbReference type="GO" id="GO:0017004">
    <property type="term" value="P:cytochrome complex assembly"/>
    <property type="evidence" value="ECO:0007669"/>
    <property type="project" value="UniProtKB-KW"/>
</dbReference>
<dbReference type="GO" id="GO:0016020">
    <property type="term" value="C:membrane"/>
    <property type="evidence" value="ECO:0007669"/>
    <property type="project" value="UniProtKB-SubCell"/>
</dbReference>
<dbReference type="RefSeq" id="WP_144685077.1">
    <property type="nucleotide sequence ID" value="NZ_VLLC01000014.1"/>
</dbReference>
<dbReference type="PANTHER" id="PTHR31566:SF0">
    <property type="entry name" value="CYTOCHROME C BIOGENESIS PROTEIN CCS1, CHLOROPLASTIC"/>
    <property type="match status" value="1"/>
</dbReference>
<keyword evidence="3" id="KW-0201">Cytochrome c-type biogenesis</keyword>
<evidence type="ECO:0000256" key="4">
    <source>
        <dbReference type="ARBA" id="ARBA00022989"/>
    </source>
</evidence>
<name>A0A562RSB6_9BACT</name>
<dbReference type="EMBL" id="VLLC01000014">
    <property type="protein sequence ID" value="TWI71236.1"/>
    <property type="molecule type" value="Genomic_DNA"/>
</dbReference>
<comment type="subcellular location">
    <subcellularLocation>
        <location evidence="1">Membrane</location>
        <topology evidence="1">Multi-pass membrane protein</topology>
    </subcellularLocation>
</comment>
<evidence type="ECO:0000313" key="8">
    <source>
        <dbReference type="EMBL" id="TWI71236.1"/>
    </source>
</evidence>
<reference evidence="8 9" key="1">
    <citation type="submission" date="2019-07" db="EMBL/GenBank/DDBJ databases">
        <title>Genome sequencing of 100 strains of the haloalkaliphilic chemolithoautotrophic sulfur-oxidizing bacterium Thioalkalivibrio.</title>
        <authorList>
            <person name="Muyzer G."/>
        </authorList>
    </citation>
    <scope>NUCLEOTIDE SEQUENCE [LARGE SCALE GENOMIC DNA]</scope>
    <source>
        <strain evidence="8 9">ASO4-4</strain>
    </source>
</reference>
<dbReference type="OrthoDB" id="9770923at2"/>
<evidence type="ECO:0000259" key="7">
    <source>
        <dbReference type="Pfam" id="PF05140"/>
    </source>
</evidence>
<evidence type="ECO:0000256" key="6">
    <source>
        <dbReference type="SAM" id="Phobius"/>
    </source>
</evidence>
<keyword evidence="2 6" id="KW-0812">Transmembrane</keyword>
<feature type="domain" description="ResB-like" evidence="7">
    <location>
        <begin position="24"/>
        <end position="301"/>
    </location>
</feature>
<evidence type="ECO:0000256" key="3">
    <source>
        <dbReference type="ARBA" id="ARBA00022748"/>
    </source>
</evidence>
<organism evidence="8 9">
    <name type="scientific">Desulfobotulus alkaliphilus</name>
    <dbReference type="NCBI Taxonomy" id="622671"/>
    <lineage>
        <taxon>Bacteria</taxon>
        <taxon>Pseudomonadati</taxon>
        <taxon>Thermodesulfobacteriota</taxon>
        <taxon>Desulfobacteria</taxon>
        <taxon>Desulfobacterales</taxon>
        <taxon>Desulfobacteraceae</taxon>
        <taxon>Desulfobotulus</taxon>
    </lineage>
</organism>
<dbReference type="InterPro" id="IPR023494">
    <property type="entry name" value="Cyt_c_bgen_Ccs1/CcsB/ResB"/>
</dbReference>
<keyword evidence="5 6" id="KW-0472">Membrane</keyword>
<feature type="transmembrane region" description="Helical" evidence="6">
    <location>
        <begin position="21"/>
        <end position="43"/>
    </location>
</feature>
<keyword evidence="9" id="KW-1185">Reference proteome</keyword>
<feature type="domain" description="ResB-like" evidence="7">
    <location>
        <begin position="366"/>
        <end position="447"/>
    </location>
</feature>
<feature type="transmembrane region" description="Helical" evidence="6">
    <location>
        <begin position="74"/>
        <end position="95"/>
    </location>
</feature>
<proteinExistence type="predicted"/>
<evidence type="ECO:0000256" key="1">
    <source>
        <dbReference type="ARBA" id="ARBA00004141"/>
    </source>
</evidence>
<evidence type="ECO:0000256" key="5">
    <source>
        <dbReference type="ARBA" id="ARBA00023136"/>
    </source>
</evidence>
<sequence>MEKNRTTEEEGVIRQVWMMFASIKLSIIVLLLLAATSVVGTLIPQKPGARPEAGEGLWSQISSFLYLHDMYNSWWFQLLLLLLAVNLIVCSLERLPAVWRWVRKTPRPPRAERVRKLDNAAVFVLKEDMDKAEKKALDALGGWGIRTGVERDGDARLVHGEFGRWTRLGVYGVHLSVLLLLAGGLVGSLFGFSGFVNIPEGDTAHEIRLRGGAGTKDTGFSIRCDSFYVGFYPDGTPREYRSTLTLLDRDGEEILTQDIRVNHPLTYQGVRMYQSSYGTAAARSVSLKLIPEEGEPILMTGEVREPFSVPFTDGHIVLMNFMDNFQLRGHRLGPTFLGFYESAEGKRETLVLPRRHPGFDRMRMGERGFAIEINDYEPLYFTGLQVSKDPGVGLVYLGFTLMLLGCWVVFYLSHRRIFVLLERREDGSVEYTLGGTANRGHHALKQRLVKIEENLKKA</sequence>
<protein>
    <submittedName>
        <fullName evidence="8">Cytochrome c biogenesis protein</fullName>
    </submittedName>
</protein>
<feature type="transmembrane region" description="Helical" evidence="6">
    <location>
        <begin position="168"/>
        <end position="192"/>
    </location>
</feature>
<comment type="caution">
    <text evidence="8">The sequence shown here is derived from an EMBL/GenBank/DDBJ whole genome shotgun (WGS) entry which is preliminary data.</text>
</comment>
<dbReference type="AlphaFoldDB" id="A0A562RSB6"/>
<keyword evidence="4 6" id="KW-1133">Transmembrane helix</keyword>
<feature type="transmembrane region" description="Helical" evidence="6">
    <location>
        <begin position="394"/>
        <end position="413"/>
    </location>
</feature>
<gene>
    <name evidence="8" type="ORF">LZ24_02036</name>
</gene>
<dbReference type="PANTHER" id="PTHR31566">
    <property type="entry name" value="CYTOCHROME C BIOGENESIS PROTEIN CCS1, CHLOROPLASTIC"/>
    <property type="match status" value="1"/>
</dbReference>
<accession>A0A562RSB6</accession>
<dbReference type="Proteomes" id="UP000318307">
    <property type="component" value="Unassembled WGS sequence"/>
</dbReference>